<keyword evidence="2" id="KW-1185">Reference proteome</keyword>
<dbReference type="RefSeq" id="XP_044312943.1">
    <property type="nucleotide sequence ID" value="XM_044457008.1"/>
</dbReference>
<name>A0ABM5J297_DRORH</name>
<dbReference type="GeneID" id="123037220"/>
<sequence length="148" mass="16803">MYVDDVLSGADSAEEAHLTIRELQSALDSAGFPLRKWTSNHKEVLAHIGTDHLLNADFLEIDTESTAKTLGVRWKATSDEFFFALPDLSTEATLTKRHVLSQIAKLFDPAGWLAPFVVCAKIFMQEIWLRDLGWDDELPIELCQKWRD</sequence>
<dbReference type="Proteomes" id="UP001652680">
    <property type="component" value="Unassembled WGS sequence"/>
</dbReference>
<reference evidence="1" key="2">
    <citation type="submission" date="2025-05" db="UniProtKB">
        <authorList>
            <consortium name="EnsemblMetazoa"/>
        </authorList>
    </citation>
    <scope>IDENTIFICATION</scope>
</reference>
<dbReference type="EnsemblMetazoa" id="XM_044457008.1">
    <property type="protein sequence ID" value="XP_044312943.1"/>
    <property type="gene ID" value="LOC123037220"/>
</dbReference>
<proteinExistence type="predicted"/>
<dbReference type="InterPro" id="IPR008042">
    <property type="entry name" value="Retrotrans_Pao"/>
</dbReference>
<dbReference type="Pfam" id="PF05380">
    <property type="entry name" value="Peptidase_A17"/>
    <property type="match status" value="1"/>
</dbReference>
<dbReference type="PANTHER" id="PTHR47331">
    <property type="entry name" value="PHD-TYPE DOMAIN-CONTAINING PROTEIN"/>
    <property type="match status" value="1"/>
</dbReference>
<accession>A0ABM5J297</accession>
<evidence type="ECO:0000313" key="1">
    <source>
        <dbReference type="EnsemblMetazoa" id="XP_044312943.1"/>
    </source>
</evidence>
<dbReference type="PANTHER" id="PTHR47331:SF5">
    <property type="entry name" value="RIBONUCLEASE H"/>
    <property type="match status" value="1"/>
</dbReference>
<evidence type="ECO:0008006" key="3">
    <source>
        <dbReference type="Google" id="ProtNLM"/>
    </source>
</evidence>
<reference evidence="2" key="1">
    <citation type="journal article" date="2021" name="Elife">
        <title>Highly contiguous assemblies of 101 drosophilid genomes.</title>
        <authorList>
            <person name="Kim B.Y."/>
            <person name="Wang J.R."/>
            <person name="Miller D.E."/>
            <person name="Barmina O."/>
            <person name="Delaney E."/>
            <person name="Thompson A."/>
            <person name="Comeault A.A."/>
            <person name="Peede D."/>
            <person name="D'Agostino E.R."/>
            <person name="Pelaez J."/>
            <person name="Aguilar J.M."/>
            <person name="Haji D."/>
            <person name="Matsunaga T."/>
            <person name="Armstrong E.E."/>
            <person name="Zych M."/>
            <person name="Ogawa Y."/>
            <person name="Stamenkovic-Radak M."/>
            <person name="Jelic M."/>
            <person name="Veselinovic M.S."/>
            <person name="Tanaskovic M."/>
            <person name="Eric P."/>
            <person name="Gao J.J."/>
            <person name="Katoh T.K."/>
            <person name="Toda M.J."/>
            <person name="Watabe H."/>
            <person name="Watada M."/>
            <person name="Davis J.S."/>
            <person name="Moyle L.C."/>
            <person name="Manoli G."/>
            <person name="Bertolini E."/>
            <person name="Kostal V."/>
            <person name="Hawley R.S."/>
            <person name="Takahashi A."/>
            <person name="Jones C.D."/>
            <person name="Price D.K."/>
            <person name="Whiteman N."/>
            <person name="Kopp A."/>
            <person name="Matute D.R."/>
            <person name="Petrov D.A."/>
        </authorList>
    </citation>
    <scope>NUCLEOTIDE SEQUENCE [LARGE SCALE GENOMIC DNA]</scope>
</reference>
<evidence type="ECO:0000313" key="2">
    <source>
        <dbReference type="Proteomes" id="UP001652680"/>
    </source>
</evidence>
<protein>
    <recommendedName>
        <fullName evidence="3">Reverse transcriptase domain-containing protein</fullName>
    </recommendedName>
</protein>
<organism evidence="1 2">
    <name type="scientific">Drosophila rhopaloa</name>
    <name type="common">Fruit fly</name>
    <dbReference type="NCBI Taxonomy" id="1041015"/>
    <lineage>
        <taxon>Eukaryota</taxon>
        <taxon>Metazoa</taxon>
        <taxon>Ecdysozoa</taxon>
        <taxon>Arthropoda</taxon>
        <taxon>Hexapoda</taxon>
        <taxon>Insecta</taxon>
        <taxon>Pterygota</taxon>
        <taxon>Neoptera</taxon>
        <taxon>Endopterygota</taxon>
        <taxon>Diptera</taxon>
        <taxon>Brachycera</taxon>
        <taxon>Muscomorpha</taxon>
        <taxon>Ephydroidea</taxon>
        <taxon>Drosophilidae</taxon>
        <taxon>Drosophila</taxon>
        <taxon>Sophophora</taxon>
    </lineage>
</organism>